<comment type="caution">
    <text evidence="1">The sequence shown here is derived from an EMBL/GenBank/DDBJ whole genome shotgun (WGS) entry which is preliminary data.</text>
</comment>
<proteinExistence type="predicted"/>
<organism evidence="1 2">
    <name type="scientific">Triparma verrucosa</name>
    <dbReference type="NCBI Taxonomy" id="1606542"/>
    <lineage>
        <taxon>Eukaryota</taxon>
        <taxon>Sar</taxon>
        <taxon>Stramenopiles</taxon>
        <taxon>Ochrophyta</taxon>
        <taxon>Bolidophyceae</taxon>
        <taxon>Parmales</taxon>
        <taxon>Triparmaceae</taxon>
        <taxon>Triparma</taxon>
    </lineage>
</organism>
<dbReference type="Proteomes" id="UP001165160">
    <property type="component" value="Unassembled WGS sequence"/>
</dbReference>
<dbReference type="EMBL" id="BRXX01000096">
    <property type="protein sequence ID" value="GMH89523.1"/>
    <property type="molecule type" value="Genomic_DNA"/>
</dbReference>
<protein>
    <submittedName>
        <fullName evidence="1">Uncharacterized protein</fullName>
    </submittedName>
</protein>
<evidence type="ECO:0000313" key="1">
    <source>
        <dbReference type="EMBL" id="GMH89523.1"/>
    </source>
</evidence>
<reference evidence="2" key="1">
    <citation type="journal article" date="2023" name="Commun. Biol.">
        <title>Genome analysis of Parmales, the sister group of diatoms, reveals the evolutionary specialization of diatoms from phago-mixotrophs to photoautotrophs.</title>
        <authorList>
            <person name="Ban H."/>
            <person name="Sato S."/>
            <person name="Yoshikawa S."/>
            <person name="Yamada K."/>
            <person name="Nakamura Y."/>
            <person name="Ichinomiya M."/>
            <person name="Sato N."/>
            <person name="Blanc-Mathieu R."/>
            <person name="Endo H."/>
            <person name="Kuwata A."/>
            <person name="Ogata H."/>
        </authorList>
    </citation>
    <scope>NUCLEOTIDE SEQUENCE [LARGE SCALE GENOMIC DNA]</scope>
    <source>
        <strain evidence="2">NIES 3699</strain>
    </source>
</reference>
<accession>A0A9W7ES22</accession>
<evidence type="ECO:0000313" key="2">
    <source>
        <dbReference type="Proteomes" id="UP001165160"/>
    </source>
</evidence>
<name>A0A9W7ES22_9STRA</name>
<keyword evidence="2" id="KW-1185">Reference proteome</keyword>
<gene>
    <name evidence="1" type="ORF">TrVE_jg6197</name>
</gene>
<dbReference type="AlphaFoldDB" id="A0A9W7ES22"/>
<sequence length="226" mass="25554">MCKVNDKQMAEMAVDNIEEVLEIDGRVKVVPWDLVVRESGVKSSKKGGGSDFGVGSYENVRKKFGDNIVDIVSILTRSNLKIEDIITDRGGHPSLEGLRFIINTLAFGGQPPPSPSLLEVVFNRRNFVRGVLMISHRFVCSILVPLQRRLAVVRPRRKLRGKSIKLLIATRITNVYQVWLGVLTNLSIINEAGIRRWWDSYDYSVWNKTVIFGWDDYDALSPPLLT</sequence>